<comment type="similarity">
    <text evidence="2 17">Belongs to the complex I subunit 2 family.</text>
</comment>
<evidence type="ECO:0000256" key="6">
    <source>
        <dbReference type="ARBA" id="ARBA00022660"/>
    </source>
</evidence>
<keyword evidence="14 17" id="KW-0496">Mitochondrion</keyword>
<evidence type="ECO:0000313" key="20">
    <source>
        <dbReference type="EMBL" id="AGH10187.1"/>
    </source>
</evidence>
<keyword evidence="10 17" id="KW-0249">Electron transport</keyword>
<dbReference type="InterPro" id="IPR010933">
    <property type="entry name" value="NADH_DH_su2_C"/>
</dbReference>
<keyword evidence="5" id="KW-0813">Transport</keyword>
<dbReference type="InterPro" id="IPR003917">
    <property type="entry name" value="NADH_UbQ_OxRdtase_chain2"/>
</dbReference>
<keyword evidence="6 17" id="KW-0679">Respiratory chain</keyword>
<organism evidence="20">
    <name type="scientific">Alsophylax pipiens</name>
    <dbReference type="NCBI Taxonomy" id="1208011"/>
    <lineage>
        <taxon>Eukaryota</taxon>
        <taxon>Metazoa</taxon>
        <taxon>Chordata</taxon>
        <taxon>Craniata</taxon>
        <taxon>Vertebrata</taxon>
        <taxon>Euteleostomi</taxon>
        <taxon>Lepidosauria</taxon>
        <taxon>Squamata</taxon>
        <taxon>Bifurcata</taxon>
        <taxon>Gekkota</taxon>
        <taxon>Gekkonidae</taxon>
        <taxon>Gekkoninae</taxon>
        <taxon>Alsophylax</taxon>
    </lineage>
</organism>
<dbReference type="EC" id="7.1.1.2" evidence="3 17"/>
<comment type="function">
    <text evidence="17">Core subunit of the mitochondrial membrane respiratory chain NADH dehydrogenase (Complex I) which catalyzes electron transfer from NADH through the respiratory chain, using ubiquinone as an electron acceptor. Essential for the catalytic activity and assembly of complex I.</text>
</comment>
<evidence type="ECO:0000256" key="2">
    <source>
        <dbReference type="ARBA" id="ARBA00007012"/>
    </source>
</evidence>
<evidence type="ECO:0000256" key="15">
    <source>
        <dbReference type="ARBA" id="ARBA00023136"/>
    </source>
</evidence>
<evidence type="ECO:0000256" key="7">
    <source>
        <dbReference type="ARBA" id="ARBA00022692"/>
    </source>
</evidence>
<proteinExistence type="inferred from homology"/>
<dbReference type="AlphaFoldDB" id="M4PSJ4"/>
<evidence type="ECO:0000256" key="8">
    <source>
        <dbReference type="ARBA" id="ARBA00022792"/>
    </source>
</evidence>
<dbReference type="PANTHER" id="PTHR46552:SF1">
    <property type="entry name" value="NADH-UBIQUINONE OXIDOREDUCTASE CHAIN 2"/>
    <property type="match status" value="1"/>
</dbReference>
<keyword evidence="15 17" id="KW-0472">Membrane</keyword>
<feature type="transmembrane region" description="Helical" evidence="17">
    <location>
        <begin position="272"/>
        <end position="294"/>
    </location>
</feature>
<evidence type="ECO:0000256" key="9">
    <source>
        <dbReference type="ARBA" id="ARBA00022967"/>
    </source>
</evidence>
<evidence type="ECO:0000256" key="5">
    <source>
        <dbReference type="ARBA" id="ARBA00022448"/>
    </source>
</evidence>
<keyword evidence="13 17" id="KW-0830">Ubiquinone</keyword>
<feature type="domain" description="NADH:quinone oxidoreductase/Mrp antiporter transmembrane" evidence="18">
    <location>
        <begin position="23"/>
        <end position="284"/>
    </location>
</feature>
<dbReference type="GO" id="GO:0006120">
    <property type="term" value="P:mitochondrial electron transport, NADH to ubiquinone"/>
    <property type="evidence" value="ECO:0007669"/>
    <property type="project" value="InterPro"/>
</dbReference>
<evidence type="ECO:0000256" key="4">
    <source>
        <dbReference type="ARBA" id="ARBA00021008"/>
    </source>
</evidence>
<keyword evidence="12 17" id="KW-0520">NAD</keyword>
<dbReference type="PANTHER" id="PTHR46552">
    <property type="entry name" value="NADH-UBIQUINONE OXIDOREDUCTASE CHAIN 2"/>
    <property type="match status" value="1"/>
</dbReference>
<keyword evidence="8 17" id="KW-0999">Mitochondrion inner membrane</keyword>
<evidence type="ECO:0000256" key="16">
    <source>
        <dbReference type="ARBA" id="ARBA00049551"/>
    </source>
</evidence>
<keyword evidence="7 17" id="KW-0812">Transmembrane</keyword>
<name>M4PSJ4_9SAUR</name>
<evidence type="ECO:0000259" key="18">
    <source>
        <dbReference type="Pfam" id="PF00361"/>
    </source>
</evidence>
<feature type="transmembrane region" description="Helical" evidence="17">
    <location>
        <begin position="93"/>
        <end position="115"/>
    </location>
</feature>
<feature type="transmembrane region" description="Helical" evidence="17">
    <location>
        <begin position="239"/>
        <end position="260"/>
    </location>
</feature>
<dbReference type="PRINTS" id="PR01436">
    <property type="entry name" value="NADHDHGNASE2"/>
</dbReference>
<feature type="transmembrane region" description="Helical" evidence="17">
    <location>
        <begin position="190"/>
        <end position="219"/>
    </location>
</feature>
<evidence type="ECO:0000256" key="3">
    <source>
        <dbReference type="ARBA" id="ARBA00012944"/>
    </source>
</evidence>
<dbReference type="InterPro" id="IPR001750">
    <property type="entry name" value="ND/Mrp_TM"/>
</dbReference>
<feature type="domain" description="NADH dehydrogenase subunit 2 C-terminal" evidence="19">
    <location>
        <begin position="290"/>
        <end position="342"/>
    </location>
</feature>
<evidence type="ECO:0000256" key="14">
    <source>
        <dbReference type="ARBA" id="ARBA00023128"/>
    </source>
</evidence>
<evidence type="ECO:0000256" key="10">
    <source>
        <dbReference type="ARBA" id="ARBA00022982"/>
    </source>
</evidence>
<dbReference type="EMBL" id="KC151973">
    <property type="protein sequence ID" value="AGH10187.1"/>
    <property type="molecule type" value="Genomic_DNA"/>
</dbReference>
<comment type="subcellular location">
    <subcellularLocation>
        <location evidence="1 17">Mitochondrion inner membrane</location>
        <topology evidence="1 17">Multi-pass membrane protein</topology>
    </subcellularLocation>
</comment>
<feature type="transmembrane region" description="Helical" evidence="17">
    <location>
        <begin position="151"/>
        <end position="170"/>
    </location>
</feature>
<geneLocation type="mitochondrion" evidence="20"/>
<dbReference type="GO" id="GO:0008137">
    <property type="term" value="F:NADH dehydrogenase (ubiquinone) activity"/>
    <property type="evidence" value="ECO:0007669"/>
    <property type="project" value="UniProtKB-EC"/>
</dbReference>
<evidence type="ECO:0000256" key="11">
    <source>
        <dbReference type="ARBA" id="ARBA00022989"/>
    </source>
</evidence>
<reference evidence="20" key="1">
    <citation type="journal article" date="2013" name="Zootaxa">
        <title>A preliminary phylogeny of the Palearctic naked-toed geckos (Reptilia: Squamata: Gekkonidae) with taxonomic implications.</title>
        <authorList>
            <person name="Bauer A.M."/>
            <person name="Masroor R."/>
            <person name="Titus-McQuillan J."/>
            <person name="Heinicke M.P."/>
            <person name="Daza J.D."/>
            <person name="Jackman T.R."/>
        </authorList>
    </citation>
    <scope>NUCLEOTIDE SEQUENCE</scope>
</reference>
<feature type="transmembrane region" description="Helical" evidence="17">
    <location>
        <begin position="26"/>
        <end position="44"/>
    </location>
</feature>
<evidence type="ECO:0000259" key="19">
    <source>
        <dbReference type="Pfam" id="PF06444"/>
    </source>
</evidence>
<dbReference type="Pfam" id="PF00361">
    <property type="entry name" value="Proton_antipo_M"/>
    <property type="match status" value="1"/>
</dbReference>
<keyword evidence="11 17" id="KW-1133">Transmembrane helix</keyword>
<dbReference type="Pfam" id="PF06444">
    <property type="entry name" value="NADH_dehy_S2_C"/>
    <property type="match status" value="1"/>
</dbReference>
<sequence>MNPLIWSMLITSLATSTIIIMSSHHWLLAWLGLELNTLSILPIIMKSHHPRATEATTKYFLIQTTAAAMILFASTTNAWQTGQWAITHTTTPITTAILITAILLKLGLAPLHSWYPEVLQGSTMHTAMIISTWQKIAPLTMLYLMSNHLQTNLLLTVAALSTWLGGWGGLNQTQTRKVMAFSSIAHMGWLMAALTTSLHLTTLTMITYMIMTTTMFLSLNATKSKTLLDTGTTWSHSPAMLTLTLITLMSLGGLPPLTGFMPKWLILKDLTLANLIPLSTLLILASLPSLYFYIRLTYLTTLTTPPTTTNIEHKWRFTTTSPLGFTVTATAATTMLPFTPLLCNTT</sequence>
<dbReference type="InterPro" id="IPR050175">
    <property type="entry name" value="Complex_I_Subunit_2"/>
</dbReference>
<dbReference type="GO" id="GO:0005743">
    <property type="term" value="C:mitochondrial inner membrane"/>
    <property type="evidence" value="ECO:0007669"/>
    <property type="project" value="UniProtKB-SubCell"/>
</dbReference>
<accession>M4PSJ4</accession>
<protein>
    <recommendedName>
        <fullName evidence="4 17">NADH-ubiquinone oxidoreductase chain 2</fullName>
        <ecNumber evidence="3 17">7.1.1.2</ecNumber>
    </recommendedName>
</protein>
<evidence type="ECO:0000256" key="1">
    <source>
        <dbReference type="ARBA" id="ARBA00004448"/>
    </source>
</evidence>
<evidence type="ECO:0000256" key="12">
    <source>
        <dbReference type="ARBA" id="ARBA00023027"/>
    </source>
</evidence>
<feature type="transmembrane region" description="Helical" evidence="17">
    <location>
        <begin position="56"/>
        <end position="73"/>
    </location>
</feature>
<comment type="catalytic activity">
    <reaction evidence="16 17">
        <text>a ubiquinone + NADH + 5 H(+)(in) = a ubiquinol + NAD(+) + 4 H(+)(out)</text>
        <dbReference type="Rhea" id="RHEA:29091"/>
        <dbReference type="Rhea" id="RHEA-COMP:9565"/>
        <dbReference type="Rhea" id="RHEA-COMP:9566"/>
        <dbReference type="ChEBI" id="CHEBI:15378"/>
        <dbReference type="ChEBI" id="CHEBI:16389"/>
        <dbReference type="ChEBI" id="CHEBI:17976"/>
        <dbReference type="ChEBI" id="CHEBI:57540"/>
        <dbReference type="ChEBI" id="CHEBI:57945"/>
        <dbReference type="EC" id="7.1.1.2"/>
    </reaction>
</comment>
<evidence type="ECO:0000256" key="13">
    <source>
        <dbReference type="ARBA" id="ARBA00023075"/>
    </source>
</evidence>
<gene>
    <name evidence="20" type="primary">ND2</name>
</gene>
<evidence type="ECO:0000256" key="17">
    <source>
        <dbReference type="RuleBase" id="RU003403"/>
    </source>
</evidence>
<keyword evidence="9 17" id="KW-1278">Translocase</keyword>